<dbReference type="EMBL" id="PDUD01000026">
    <property type="protein sequence ID" value="PHN04243.1"/>
    <property type="molecule type" value="Genomic_DNA"/>
</dbReference>
<evidence type="ECO:0000313" key="6">
    <source>
        <dbReference type="Proteomes" id="UP000223913"/>
    </source>
</evidence>
<comment type="similarity">
    <text evidence="1">Belongs to the Skp family.</text>
</comment>
<dbReference type="InterPro" id="IPR005632">
    <property type="entry name" value="Chaperone_Skp"/>
</dbReference>
<dbReference type="SUPFAM" id="SSF111384">
    <property type="entry name" value="OmpH-like"/>
    <property type="match status" value="1"/>
</dbReference>
<dbReference type="Gene3D" id="3.30.910.20">
    <property type="entry name" value="Skp domain"/>
    <property type="match status" value="1"/>
</dbReference>
<evidence type="ECO:0000256" key="2">
    <source>
        <dbReference type="ARBA" id="ARBA00022729"/>
    </source>
</evidence>
<keyword evidence="6" id="KW-1185">Reference proteome</keyword>
<evidence type="ECO:0000313" key="5">
    <source>
        <dbReference type="EMBL" id="PHN04243.1"/>
    </source>
</evidence>
<dbReference type="Proteomes" id="UP000223913">
    <property type="component" value="Unassembled WGS sequence"/>
</dbReference>
<dbReference type="RefSeq" id="WP_099152269.1">
    <property type="nucleotide sequence ID" value="NZ_PDUD01000026.1"/>
</dbReference>
<accession>A0A2D0N8Y9</accession>
<sequence length="172" mass="20086">MKANLKKLTSTLVLVLFVSLATYAQRIAIVDVNKILESIEEYQNAQTQLDNLAAQWRQEIAQEYDVIKGMYNKYQAEQVLLSDEARRQREEQIMDKEKEVRELQKDRFGPDGELFKRRQGLVRPIQDRVYAAIESYAQERGYDFIFDKSSASGMIFSNSEYDKTTDILNKLK</sequence>
<keyword evidence="2 4" id="KW-0732">Signal</keyword>
<keyword evidence="3" id="KW-0175">Coiled coil</keyword>
<proteinExistence type="inferred from homology"/>
<protein>
    <submittedName>
        <fullName evidence="5">Uncharacterized protein</fullName>
    </submittedName>
</protein>
<dbReference type="AlphaFoldDB" id="A0A2D0N8Y9"/>
<dbReference type="SMART" id="SM00935">
    <property type="entry name" value="OmpH"/>
    <property type="match status" value="1"/>
</dbReference>
<feature type="signal peptide" evidence="4">
    <location>
        <begin position="1"/>
        <end position="24"/>
    </location>
</feature>
<dbReference type="GO" id="GO:0005829">
    <property type="term" value="C:cytosol"/>
    <property type="evidence" value="ECO:0007669"/>
    <property type="project" value="TreeGrafter"/>
</dbReference>
<organism evidence="5 6">
    <name type="scientific">Flavilitoribacter nigricans (strain ATCC 23147 / DSM 23189 / NBRC 102662 / NCIMB 1420 / SS-2)</name>
    <name type="common">Lewinella nigricans</name>
    <dbReference type="NCBI Taxonomy" id="1122177"/>
    <lineage>
        <taxon>Bacteria</taxon>
        <taxon>Pseudomonadati</taxon>
        <taxon>Bacteroidota</taxon>
        <taxon>Saprospiria</taxon>
        <taxon>Saprospirales</taxon>
        <taxon>Lewinellaceae</taxon>
        <taxon>Flavilitoribacter</taxon>
    </lineage>
</organism>
<evidence type="ECO:0000256" key="3">
    <source>
        <dbReference type="SAM" id="Coils"/>
    </source>
</evidence>
<evidence type="ECO:0000256" key="4">
    <source>
        <dbReference type="SAM" id="SignalP"/>
    </source>
</evidence>
<name>A0A2D0N8Y9_FLAN2</name>
<evidence type="ECO:0000256" key="1">
    <source>
        <dbReference type="ARBA" id="ARBA00009091"/>
    </source>
</evidence>
<dbReference type="PANTHER" id="PTHR35089">
    <property type="entry name" value="CHAPERONE PROTEIN SKP"/>
    <property type="match status" value="1"/>
</dbReference>
<reference evidence="5 6" key="1">
    <citation type="submission" date="2017-10" db="EMBL/GenBank/DDBJ databases">
        <title>The draft genome sequence of Lewinella nigricans NBRC 102662.</title>
        <authorList>
            <person name="Wang K."/>
        </authorList>
    </citation>
    <scope>NUCLEOTIDE SEQUENCE [LARGE SCALE GENOMIC DNA]</scope>
    <source>
        <strain evidence="5 6">NBRC 102662</strain>
    </source>
</reference>
<dbReference type="InterPro" id="IPR024930">
    <property type="entry name" value="Skp_dom_sf"/>
</dbReference>
<dbReference type="GO" id="GO:0051082">
    <property type="term" value="F:unfolded protein binding"/>
    <property type="evidence" value="ECO:0007669"/>
    <property type="project" value="InterPro"/>
</dbReference>
<feature type="coiled-coil region" evidence="3">
    <location>
        <begin position="35"/>
        <end position="106"/>
    </location>
</feature>
<dbReference type="PANTHER" id="PTHR35089:SF1">
    <property type="entry name" value="CHAPERONE PROTEIN SKP"/>
    <property type="match status" value="1"/>
</dbReference>
<comment type="caution">
    <text evidence="5">The sequence shown here is derived from an EMBL/GenBank/DDBJ whole genome shotgun (WGS) entry which is preliminary data.</text>
</comment>
<dbReference type="OrthoDB" id="9788552at2"/>
<dbReference type="Pfam" id="PF03938">
    <property type="entry name" value="OmpH"/>
    <property type="match status" value="1"/>
</dbReference>
<gene>
    <name evidence="5" type="ORF">CRP01_22030</name>
</gene>
<feature type="chain" id="PRO_5012180817" evidence="4">
    <location>
        <begin position="25"/>
        <end position="172"/>
    </location>
</feature>
<dbReference type="GO" id="GO:0050821">
    <property type="term" value="P:protein stabilization"/>
    <property type="evidence" value="ECO:0007669"/>
    <property type="project" value="TreeGrafter"/>
</dbReference>